<dbReference type="EMBL" id="CAJVPW010000396">
    <property type="protein sequence ID" value="CAG8452735.1"/>
    <property type="molecule type" value="Genomic_DNA"/>
</dbReference>
<protein>
    <submittedName>
        <fullName evidence="1">10940_t:CDS:1</fullName>
    </submittedName>
</protein>
<comment type="caution">
    <text evidence="1">The sequence shown here is derived from an EMBL/GenBank/DDBJ whole genome shotgun (WGS) entry which is preliminary data.</text>
</comment>
<sequence length="39" mass="4679">MSFNNNSEHLQVFIPIFEQTFKCASRVVVHYDVYDEKKD</sequence>
<evidence type="ECO:0000313" key="2">
    <source>
        <dbReference type="Proteomes" id="UP000789366"/>
    </source>
</evidence>
<gene>
    <name evidence="1" type="ORF">SPELUC_LOCUS881</name>
</gene>
<organism evidence="1 2">
    <name type="scientific">Cetraspora pellucida</name>
    <dbReference type="NCBI Taxonomy" id="1433469"/>
    <lineage>
        <taxon>Eukaryota</taxon>
        <taxon>Fungi</taxon>
        <taxon>Fungi incertae sedis</taxon>
        <taxon>Mucoromycota</taxon>
        <taxon>Glomeromycotina</taxon>
        <taxon>Glomeromycetes</taxon>
        <taxon>Diversisporales</taxon>
        <taxon>Gigasporaceae</taxon>
        <taxon>Cetraspora</taxon>
    </lineage>
</organism>
<proteinExistence type="predicted"/>
<name>A0ACA9K501_9GLOM</name>
<keyword evidence="2" id="KW-1185">Reference proteome</keyword>
<reference evidence="1" key="1">
    <citation type="submission" date="2021-06" db="EMBL/GenBank/DDBJ databases">
        <authorList>
            <person name="Kallberg Y."/>
            <person name="Tangrot J."/>
            <person name="Rosling A."/>
        </authorList>
    </citation>
    <scope>NUCLEOTIDE SEQUENCE</scope>
    <source>
        <strain evidence="1">28 12/20/2015</strain>
    </source>
</reference>
<dbReference type="Proteomes" id="UP000789366">
    <property type="component" value="Unassembled WGS sequence"/>
</dbReference>
<evidence type="ECO:0000313" key="1">
    <source>
        <dbReference type="EMBL" id="CAG8452735.1"/>
    </source>
</evidence>
<accession>A0ACA9K501</accession>